<evidence type="ECO:0000313" key="3">
    <source>
        <dbReference type="Proteomes" id="UP000293331"/>
    </source>
</evidence>
<organism evidence="2 3">
    <name type="scientific">Mucilaginibacter terrigena</name>
    <dbReference type="NCBI Taxonomy" id="2492395"/>
    <lineage>
        <taxon>Bacteria</taxon>
        <taxon>Pseudomonadati</taxon>
        <taxon>Bacteroidota</taxon>
        <taxon>Sphingobacteriia</taxon>
        <taxon>Sphingobacteriales</taxon>
        <taxon>Sphingobacteriaceae</taxon>
        <taxon>Mucilaginibacter</taxon>
    </lineage>
</organism>
<reference evidence="2 3" key="1">
    <citation type="submission" date="2019-02" db="EMBL/GenBank/DDBJ databases">
        <title>Bacterial novel species Mucilaginibacter sp. 17JY9-4 isolated from soil.</title>
        <authorList>
            <person name="Jung H.-Y."/>
        </authorList>
    </citation>
    <scope>NUCLEOTIDE SEQUENCE [LARGE SCALE GENOMIC DNA]</scope>
    <source>
        <strain evidence="2 3">17JY9-4</strain>
    </source>
</reference>
<dbReference type="Proteomes" id="UP000293331">
    <property type="component" value="Unassembled WGS sequence"/>
</dbReference>
<name>A0A4Q5LL24_9SPHI</name>
<dbReference type="InterPro" id="IPR002716">
    <property type="entry name" value="PIN_dom"/>
</dbReference>
<keyword evidence="3" id="KW-1185">Reference proteome</keyword>
<accession>A0A4Q5LL24</accession>
<gene>
    <name evidence="2" type="ORF">EWM62_12380</name>
</gene>
<protein>
    <submittedName>
        <fullName evidence="2">PIN domain-containing protein</fullName>
    </submittedName>
</protein>
<sequence>MAIKVFLDANVLLDYILKREYYSDAKEIFALLEGKFIDGYITSSVLHITGYWVSKAHGAVNAKKLLLNLLEYATVIDIPHDTALIALHSKIDDIEDALQYYTAIHHKLDYFISRDIQLQKDSIPALQVYSPVDFINRIK</sequence>
<proteinExistence type="predicted"/>
<dbReference type="AlphaFoldDB" id="A0A4Q5LL24"/>
<dbReference type="OrthoDB" id="1148871at2"/>
<dbReference type="InterPro" id="IPR029060">
    <property type="entry name" value="PIN-like_dom_sf"/>
</dbReference>
<dbReference type="RefSeq" id="WP_129876971.1">
    <property type="nucleotide sequence ID" value="NZ_SEWG01000004.1"/>
</dbReference>
<dbReference type="EMBL" id="SEWG01000004">
    <property type="protein sequence ID" value="RYU90318.1"/>
    <property type="molecule type" value="Genomic_DNA"/>
</dbReference>
<evidence type="ECO:0000259" key="1">
    <source>
        <dbReference type="Pfam" id="PF13470"/>
    </source>
</evidence>
<dbReference type="Pfam" id="PF13470">
    <property type="entry name" value="PIN_3"/>
    <property type="match status" value="1"/>
</dbReference>
<comment type="caution">
    <text evidence="2">The sequence shown here is derived from an EMBL/GenBank/DDBJ whole genome shotgun (WGS) entry which is preliminary data.</text>
</comment>
<dbReference type="CDD" id="cd09854">
    <property type="entry name" value="PIN_VapC-like"/>
    <property type="match status" value="1"/>
</dbReference>
<dbReference type="SUPFAM" id="SSF88723">
    <property type="entry name" value="PIN domain-like"/>
    <property type="match status" value="1"/>
</dbReference>
<evidence type="ECO:0000313" key="2">
    <source>
        <dbReference type="EMBL" id="RYU90318.1"/>
    </source>
</evidence>
<feature type="domain" description="PIN" evidence="1">
    <location>
        <begin position="4"/>
        <end position="116"/>
    </location>
</feature>
<dbReference type="Gene3D" id="3.40.50.1010">
    <property type="entry name" value="5'-nuclease"/>
    <property type="match status" value="1"/>
</dbReference>